<keyword evidence="3" id="KW-1185">Reference proteome</keyword>
<evidence type="ECO:0000313" key="2">
    <source>
        <dbReference type="EMBL" id="APZ93417.1"/>
    </source>
</evidence>
<dbReference type="CDD" id="cd18682">
    <property type="entry name" value="PIN_VapC-like"/>
    <property type="match status" value="1"/>
</dbReference>
<dbReference type="Gene3D" id="3.40.50.1010">
    <property type="entry name" value="5'-nuclease"/>
    <property type="match status" value="1"/>
</dbReference>
<dbReference type="KEGG" id="fmr:Fuma_03034"/>
<sequence length="129" mass="14158">MVMDSSAVIAVLRREAGAENVIPHLRTALISSVNVAEVFYIAEAEGAGRSEISSALARMELTEVGFDREQAERLASLYSITRGGSVGFADRACLALADRYQLPVLTGDREWIKYDIDLDIRLFRHAEAA</sequence>
<dbReference type="EMBL" id="CP017641">
    <property type="protein sequence ID" value="APZ93417.1"/>
    <property type="molecule type" value="Genomic_DNA"/>
</dbReference>
<dbReference type="Proteomes" id="UP000187735">
    <property type="component" value="Chromosome"/>
</dbReference>
<evidence type="ECO:0000259" key="1">
    <source>
        <dbReference type="Pfam" id="PF01850"/>
    </source>
</evidence>
<accession>A0A1P8WHB4</accession>
<reference evidence="2 3" key="1">
    <citation type="journal article" date="2016" name="Front. Microbiol.">
        <title>Fuerstia marisgermanicae gen. nov., sp. nov., an Unusual Member of the Phylum Planctomycetes from the German Wadden Sea.</title>
        <authorList>
            <person name="Kohn T."/>
            <person name="Heuer A."/>
            <person name="Jogler M."/>
            <person name="Vollmers J."/>
            <person name="Boedeker C."/>
            <person name="Bunk B."/>
            <person name="Rast P."/>
            <person name="Borchert D."/>
            <person name="Glockner I."/>
            <person name="Freese H.M."/>
            <person name="Klenk H.P."/>
            <person name="Overmann J."/>
            <person name="Kaster A.K."/>
            <person name="Rohde M."/>
            <person name="Wiegand S."/>
            <person name="Jogler C."/>
        </authorList>
    </citation>
    <scope>NUCLEOTIDE SEQUENCE [LARGE SCALE GENOMIC DNA]</scope>
    <source>
        <strain evidence="2 3">NH11</strain>
    </source>
</reference>
<dbReference type="InterPro" id="IPR002716">
    <property type="entry name" value="PIN_dom"/>
</dbReference>
<proteinExistence type="predicted"/>
<gene>
    <name evidence="2" type="ORF">Fuma_03034</name>
</gene>
<protein>
    <submittedName>
        <fullName evidence="2">PIN domain protein</fullName>
    </submittedName>
</protein>
<dbReference type="Pfam" id="PF01850">
    <property type="entry name" value="PIN"/>
    <property type="match status" value="1"/>
</dbReference>
<dbReference type="STRING" id="1891926.Fuma_03034"/>
<feature type="domain" description="PIN" evidence="1">
    <location>
        <begin position="1"/>
        <end position="115"/>
    </location>
</feature>
<evidence type="ECO:0000313" key="3">
    <source>
        <dbReference type="Proteomes" id="UP000187735"/>
    </source>
</evidence>
<dbReference type="InterPro" id="IPR029060">
    <property type="entry name" value="PIN-like_dom_sf"/>
</dbReference>
<name>A0A1P8WHB4_9PLAN</name>
<organism evidence="2 3">
    <name type="scientific">Fuerstiella marisgermanici</name>
    <dbReference type="NCBI Taxonomy" id="1891926"/>
    <lineage>
        <taxon>Bacteria</taxon>
        <taxon>Pseudomonadati</taxon>
        <taxon>Planctomycetota</taxon>
        <taxon>Planctomycetia</taxon>
        <taxon>Planctomycetales</taxon>
        <taxon>Planctomycetaceae</taxon>
        <taxon>Fuerstiella</taxon>
    </lineage>
</organism>
<dbReference type="AlphaFoldDB" id="A0A1P8WHB4"/>
<dbReference type="SUPFAM" id="SSF88723">
    <property type="entry name" value="PIN domain-like"/>
    <property type="match status" value="1"/>
</dbReference>